<dbReference type="InterPro" id="IPR017868">
    <property type="entry name" value="Filamin/ABP280_repeat-like"/>
</dbReference>
<organism evidence="2 3">
    <name type="scientific">Halobium palmae</name>
    <dbReference type="NCBI Taxonomy" id="1776492"/>
    <lineage>
        <taxon>Archaea</taxon>
        <taxon>Methanobacteriati</taxon>
        <taxon>Methanobacteriota</taxon>
        <taxon>Stenosarchaea group</taxon>
        <taxon>Halobacteria</taxon>
        <taxon>Halobacteriales</taxon>
        <taxon>Haloferacaceae</taxon>
        <taxon>Halobium</taxon>
    </lineage>
</organism>
<protein>
    <recommendedName>
        <fullName evidence="4">Bacterial Ig-like domain-containing protein</fullName>
    </recommendedName>
</protein>
<reference evidence="2 3" key="1">
    <citation type="journal article" date="2019" name="Int. J. Syst. Evol. Microbiol.">
        <title>The Global Catalogue of Microorganisms (GCM) 10K type strain sequencing project: providing services to taxonomists for standard genome sequencing and annotation.</title>
        <authorList>
            <consortium name="The Broad Institute Genomics Platform"/>
            <consortium name="The Broad Institute Genome Sequencing Center for Infectious Disease"/>
            <person name="Wu L."/>
            <person name="Ma J."/>
        </authorList>
    </citation>
    <scope>NUCLEOTIDE SEQUENCE [LARGE SCALE GENOMIC DNA]</scope>
    <source>
        <strain evidence="2 3">NBRC 111368</strain>
    </source>
</reference>
<feature type="compositionally biased region" description="Polar residues" evidence="1">
    <location>
        <begin position="269"/>
        <end position="292"/>
    </location>
</feature>
<sequence length="321" mass="33849">MAQSSDYDITIESSIDTPDTTITVDGEEYPVSSVGRVAAGDSMRIESSAPSGAEYDIYLYNSNGEIADTADGPAWTVDTSNFDPGSYVAVLYSDGEFKAVQPVVFSPFEIEMDVPNSIDSSAETEVTIEPTEITDADDISVVEVVFTNDETTRRINATEAEDGTYTATLPTDVPAGEYRIYSTIRGEERYNERNELLGISDSQEVAVEEANGGSGGQTGGNDGGGAETDGSTATASPTTTVDTTTQTTRTSTTVETTMAQGSTTTTTTGNVVTPNASQGTEMSTTTPATSDSTWWSIPDRSPWLLLLIVLVGAFAAKIRSA</sequence>
<evidence type="ECO:0000313" key="3">
    <source>
        <dbReference type="Proteomes" id="UP001596328"/>
    </source>
</evidence>
<feature type="compositionally biased region" description="Gly residues" evidence="1">
    <location>
        <begin position="212"/>
        <end position="227"/>
    </location>
</feature>
<dbReference type="EMBL" id="JBHSWU010000010">
    <property type="protein sequence ID" value="MFC6723297.1"/>
    <property type="molecule type" value="Genomic_DNA"/>
</dbReference>
<feature type="compositionally biased region" description="Low complexity" evidence="1">
    <location>
        <begin position="228"/>
        <end position="268"/>
    </location>
</feature>
<name>A0ABD5RVX0_9EURY</name>
<gene>
    <name evidence="2" type="ORF">ACFQE1_02580</name>
</gene>
<feature type="region of interest" description="Disordered" evidence="1">
    <location>
        <begin position="208"/>
        <end position="292"/>
    </location>
</feature>
<evidence type="ECO:0000313" key="2">
    <source>
        <dbReference type="EMBL" id="MFC6723297.1"/>
    </source>
</evidence>
<dbReference type="PROSITE" id="PS50194">
    <property type="entry name" value="FILAMIN_REPEAT"/>
    <property type="match status" value="1"/>
</dbReference>
<accession>A0ABD5RVX0</accession>
<dbReference type="AlphaFoldDB" id="A0ABD5RVX0"/>
<comment type="caution">
    <text evidence="2">The sequence shown here is derived from an EMBL/GenBank/DDBJ whole genome shotgun (WGS) entry which is preliminary data.</text>
</comment>
<dbReference type="Proteomes" id="UP001596328">
    <property type="component" value="Unassembled WGS sequence"/>
</dbReference>
<keyword evidence="3" id="KW-1185">Reference proteome</keyword>
<evidence type="ECO:0000256" key="1">
    <source>
        <dbReference type="SAM" id="MobiDB-lite"/>
    </source>
</evidence>
<proteinExistence type="predicted"/>
<evidence type="ECO:0008006" key="4">
    <source>
        <dbReference type="Google" id="ProtNLM"/>
    </source>
</evidence>